<sequence>MGFVTRLLLNALALMTVAWLFDGISFASGADGVFAALWAALVLGLVNVTIKPVVKLLTLPVNILTLGIFGLLVNAMMLKVVDWFSPGFAVEGFLAAFLGAIVLAIISSILNLFVD</sequence>
<evidence type="ECO:0000313" key="3">
    <source>
        <dbReference type="Proteomes" id="UP001596002"/>
    </source>
</evidence>
<comment type="caution">
    <text evidence="2">The sequence shown here is derived from an EMBL/GenBank/DDBJ whole genome shotgun (WGS) entry which is preliminary data.</text>
</comment>
<dbReference type="Pfam" id="PF04020">
    <property type="entry name" value="Phage_holin_4_2"/>
    <property type="match status" value="1"/>
</dbReference>
<evidence type="ECO:0000313" key="2">
    <source>
        <dbReference type="EMBL" id="MFC4768326.1"/>
    </source>
</evidence>
<feature type="transmembrane region" description="Helical" evidence="1">
    <location>
        <begin position="7"/>
        <end position="27"/>
    </location>
</feature>
<dbReference type="Proteomes" id="UP001596002">
    <property type="component" value="Unassembled WGS sequence"/>
</dbReference>
<dbReference type="EMBL" id="JBHSHC010000099">
    <property type="protein sequence ID" value="MFC4768326.1"/>
    <property type="molecule type" value="Genomic_DNA"/>
</dbReference>
<keyword evidence="1" id="KW-0812">Transmembrane</keyword>
<dbReference type="InterPro" id="IPR007165">
    <property type="entry name" value="Phage_holin_4_2"/>
</dbReference>
<dbReference type="RefSeq" id="WP_380026280.1">
    <property type="nucleotide sequence ID" value="NZ_JBHSHC010000099.1"/>
</dbReference>
<keyword evidence="1" id="KW-1133">Transmembrane helix</keyword>
<proteinExistence type="predicted"/>
<reference evidence="3" key="1">
    <citation type="journal article" date="2019" name="Int. J. Syst. Evol. Microbiol.">
        <title>The Global Catalogue of Microorganisms (GCM) 10K type strain sequencing project: providing services to taxonomists for standard genome sequencing and annotation.</title>
        <authorList>
            <consortium name="The Broad Institute Genomics Platform"/>
            <consortium name="The Broad Institute Genome Sequencing Center for Infectious Disease"/>
            <person name="Wu L."/>
            <person name="Ma J."/>
        </authorList>
    </citation>
    <scope>NUCLEOTIDE SEQUENCE [LARGE SCALE GENOMIC DNA]</scope>
    <source>
        <strain evidence="3">WYCCWR 12678</strain>
    </source>
</reference>
<evidence type="ECO:0000256" key="1">
    <source>
        <dbReference type="SAM" id="Phobius"/>
    </source>
</evidence>
<keyword evidence="3" id="KW-1185">Reference proteome</keyword>
<name>A0ABV9Q1E3_9BACL</name>
<feature type="transmembrane region" description="Helical" evidence="1">
    <location>
        <begin position="57"/>
        <end position="81"/>
    </location>
</feature>
<feature type="transmembrane region" description="Helical" evidence="1">
    <location>
        <begin position="33"/>
        <end position="50"/>
    </location>
</feature>
<dbReference type="PANTHER" id="PTHR37309:SF1">
    <property type="entry name" value="SLR0284 PROTEIN"/>
    <property type="match status" value="1"/>
</dbReference>
<accession>A0ABV9Q1E3</accession>
<organism evidence="2 3">
    <name type="scientific">Effusibacillus consociatus</name>
    <dbReference type="NCBI Taxonomy" id="1117041"/>
    <lineage>
        <taxon>Bacteria</taxon>
        <taxon>Bacillati</taxon>
        <taxon>Bacillota</taxon>
        <taxon>Bacilli</taxon>
        <taxon>Bacillales</taxon>
        <taxon>Alicyclobacillaceae</taxon>
        <taxon>Effusibacillus</taxon>
    </lineage>
</organism>
<keyword evidence="1" id="KW-0472">Membrane</keyword>
<gene>
    <name evidence="2" type="ORF">ACFO8Q_13310</name>
</gene>
<dbReference type="PANTHER" id="PTHR37309">
    <property type="entry name" value="SLR0284 PROTEIN"/>
    <property type="match status" value="1"/>
</dbReference>
<protein>
    <submittedName>
        <fullName evidence="2">Phage holin family protein</fullName>
    </submittedName>
</protein>
<feature type="transmembrane region" description="Helical" evidence="1">
    <location>
        <begin position="93"/>
        <end position="114"/>
    </location>
</feature>